<protein>
    <submittedName>
        <fullName evidence="2">Uncharacterized protein</fullName>
    </submittedName>
</protein>
<dbReference type="Proteomes" id="UP000245697">
    <property type="component" value="Unassembled WGS sequence"/>
</dbReference>
<feature type="region of interest" description="Disordered" evidence="1">
    <location>
        <begin position="38"/>
        <end position="99"/>
    </location>
</feature>
<reference evidence="2 3" key="1">
    <citation type="submission" date="2018-05" db="EMBL/GenBank/DDBJ databases">
        <title>Genomic Encyclopedia of Archaeal and Bacterial Type Strains, Phase II (KMG-II): from individual species to whole genera.</title>
        <authorList>
            <person name="Goeker M."/>
        </authorList>
    </citation>
    <scope>NUCLEOTIDE SEQUENCE [LARGE SCALE GENOMIC DNA]</scope>
    <source>
        <strain evidence="2 3">DSM 45184</strain>
    </source>
</reference>
<organism evidence="2 3">
    <name type="scientific">Actinoplanes xinjiangensis</name>
    <dbReference type="NCBI Taxonomy" id="512350"/>
    <lineage>
        <taxon>Bacteria</taxon>
        <taxon>Bacillati</taxon>
        <taxon>Actinomycetota</taxon>
        <taxon>Actinomycetes</taxon>
        <taxon>Micromonosporales</taxon>
        <taxon>Micromonosporaceae</taxon>
        <taxon>Actinoplanes</taxon>
    </lineage>
</organism>
<dbReference type="AlphaFoldDB" id="A0A316FEI8"/>
<proteinExistence type="predicted"/>
<sequence length="99" mass="9995">MFDGRIFDVGGFGGLAGRVPRGFTGRDLAEAGRLIDEWRATSARPGPEGGAGGTRHARPGAHAPRAWQARLSGTVRSRGGPGAGVPPASGSASPSRSGF</sequence>
<accession>A0A316FEI8</accession>
<keyword evidence="3" id="KW-1185">Reference proteome</keyword>
<evidence type="ECO:0000313" key="2">
    <source>
        <dbReference type="EMBL" id="PWK46066.1"/>
    </source>
</evidence>
<evidence type="ECO:0000256" key="1">
    <source>
        <dbReference type="SAM" id="MobiDB-lite"/>
    </source>
</evidence>
<feature type="compositionally biased region" description="Low complexity" evidence="1">
    <location>
        <begin position="85"/>
        <end position="99"/>
    </location>
</feature>
<dbReference type="EMBL" id="QGGR01000010">
    <property type="protein sequence ID" value="PWK46066.1"/>
    <property type="molecule type" value="Genomic_DNA"/>
</dbReference>
<gene>
    <name evidence="2" type="ORF">BC793_11055</name>
</gene>
<name>A0A316FEI8_9ACTN</name>
<comment type="caution">
    <text evidence="2">The sequence shown here is derived from an EMBL/GenBank/DDBJ whole genome shotgun (WGS) entry which is preliminary data.</text>
</comment>
<evidence type="ECO:0000313" key="3">
    <source>
        <dbReference type="Proteomes" id="UP000245697"/>
    </source>
</evidence>